<proteinExistence type="predicted"/>
<keyword evidence="2" id="KW-1185">Reference proteome</keyword>
<evidence type="ECO:0000313" key="1">
    <source>
        <dbReference type="EMBL" id="MFB9759130.1"/>
    </source>
</evidence>
<dbReference type="RefSeq" id="WP_379949427.1">
    <property type="nucleotide sequence ID" value="NZ_JBHMAF010000060.1"/>
</dbReference>
<protein>
    <submittedName>
        <fullName evidence="1">DUF3903 domain-containing protein</fullName>
    </submittedName>
</protein>
<name>A0ABV5WEY4_9BACI</name>
<dbReference type="EMBL" id="JBHMAF010000060">
    <property type="protein sequence ID" value="MFB9759130.1"/>
    <property type="molecule type" value="Genomic_DNA"/>
</dbReference>
<organism evidence="1 2">
    <name type="scientific">Ectobacillus funiculus</name>
    <dbReference type="NCBI Taxonomy" id="137993"/>
    <lineage>
        <taxon>Bacteria</taxon>
        <taxon>Bacillati</taxon>
        <taxon>Bacillota</taxon>
        <taxon>Bacilli</taxon>
        <taxon>Bacillales</taxon>
        <taxon>Bacillaceae</taxon>
        <taxon>Ectobacillus</taxon>
    </lineage>
</organism>
<dbReference type="Proteomes" id="UP001589609">
    <property type="component" value="Unassembled WGS sequence"/>
</dbReference>
<dbReference type="InterPro" id="IPR025000">
    <property type="entry name" value="DUF3903"/>
</dbReference>
<accession>A0ABV5WEY4</accession>
<sequence>MIISPYQVEYTMTIGNRVVGECLTVYASSEFFAIDKVRQELHRRFGSATSIELHTSSSVDRVPERVTMGI</sequence>
<dbReference type="Pfam" id="PF13043">
    <property type="entry name" value="DUF3903"/>
    <property type="match status" value="1"/>
</dbReference>
<comment type="caution">
    <text evidence="1">The sequence shown here is derived from an EMBL/GenBank/DDBJ whole genome shotgun (WGS) entry which is preliminary data.</text>
</comment>
<evidence type="ECO:0000313" key="2">
    <source>
        <dbReference type="Proteomes" id="UP001589609"/>
    </source>
</evidence>
<gene>
    <name evidence="1" type="ORF">ACFFMS_11790</name>
</gene>
<reference evidence="1 2" key="1">
    <citation type="submission" date="2024-09" db="EMBL/GenBank/DDBJ databases">
        <authorList>
            <person name="Sun Q."/>
            <person name="Mori K."/>
        </authorList>
    </citation>
    <scope>NUCLEOTIDE SEQUENCE [LARGE SCALE GENOMIC DNA]</scope>
    <source>
        <strain evidence="1 2">JCM 11201</strain>
    </source>
</reference>